<dbReference type="AlphaFoldDB" id="A0A921GEW7"/>
<proteinExistence type="predicted"/>
<dbReference type="EMBL" id="DYWQ01000101">
    <property type="protein sequence ID" value="HJF45510.1"/>
    <property type="molecule type" value="Genomic_DNA"/>
</dbReference>
<accession>A0A921GEW7</accession>
<dbReference type="Proteomes" id="UP000697330">
    <property type="component" value="Unassembled WGS sequence"/>
</dbReference>
<comment type="caution">
    <text evidence="1">The sequence shown here is derived from an EMBL/GenBank/DDBJ whole genome shotgun (WGS) entry which is preliminary data.</text>
</comment>
<protein>
    <recommendedName>
        <fullName evidence="3">Transcriptional regulator, AbiEi antitoxin, Type IV TA system</fullName>
    </recommendedName>
</protein>
<reference evidence="1" key="1">
    <citation type="journal article" date="2021" name="PeerJ">
        <title>Extensive microbial diversity within the chicken gut microbiome revealed by metagenomics and culture.</title>
        <authorList>
            <person name="Gilroy R."/>
            <person name="Ravi A."/>
            <person name="Getino M."/>
            <person name="Pursley I."/>
            <person name="Horton D.L."/>
            <person name="Alikhan N.F."/>
            <person name="Baker D."/>
            <person name="Gharbi K."/>
            <person name="Hall N."/>
            <person name="Watson M."/>
            <person name="Adriaenssens E.M."/>
            <person name="Foster-Nyarko E."/>
            <person name="Jarju S."/>
            <person name="Secka A."/>
            <person name="Antonio M."/>
            <person name="Oren A."/>
            <person name="Chaudhuri R.R."/>
            <person name="La Ragione R."/>
            <person name="Hildebrand F."/>
            <person name="Pallen M.J."/>
        </authorList>
    </citation>
    <scope>NUCLEOTIDE SEQUENCE</scope>
    <source>
        <strain evidence="1">CHK124-7917</strain>
    </source>
</reference>
<evidence type="ECO:0000313" key="1">
    <source>
        <dbReference type="EMBL" id="HJF45510.1"/>
    </source>
</evidence>
<dbReference type="RefSeq" id="WP_274959268.1">
    <property type="nucleotide sequence ID" value="NZ_DYWQ01000101.1"/>
</dbReference>
<organism evidence="1 2">
    <name type="scientific">Thermophilibacter provencensis</name>
    <dbReference type="NCBI Taxonomy" id="1852386"/>
    <lineage>
        <taxon>Bacteria</taxon>
        <taxon>Bacillati</taxon>
        <taxon>Actinomycetota</taxon>
        <taxon>Coriobacteriia</taxon>
        <taxon>Coriobacteriales</taxon>
        <taxon>Atopobiaceae</taxon>
        <taxon>Thermophilibacter</taxon>
    </lineage>
</organism>
<name>A0A921GEW7_9ACTN</name>
<evidence type="ECO:0008006" key="3">
    <source>
        <dbReference type="Google" id="ProtNLM"/>
    </source>
</evidence>
<reference evidence="1" key="2">
    <citation type="submission" date="2021-09" db="EMBL/GenBank/DDBJ databases">
        <authorList>
            <person name="Gilroy R."/>
        </authorList>
    </citation>
    <scope>NUCLEOTIDE SEQUENCE</scope>
    <source>
        <strain evidence="1">CHK124-7917</strain>
    </source>
</reference>
<sequence length="367" mass="40416">MSRKVDERIGAELARAEAEGSCLVPATRADRAALMRRVRRRRTADEDRIISPAPGIYARWAHWRSLKPPQRALGIIRGLAALYPDWVFCGPSAALVRGISVSWASLRRTHVVCGPRDGKRLAARIVRHQIDPGDVEVVSGVRVTSLARTAFDCMRDASFPDALAVADSVLRLSGMSRGALRRLLRRSFSGHRGIARTLATCDWADPRAENGGESVARAIMIERGVALPAIQVRLADPLEEDGWFRIDFTWLGEDGRPVAGELDGLAKYVDPAFMGGLDLMAVISGERRREARITAYDMRVARFSLGEVENEASFWRWVRLYGIPFGPPPERRHGVPVRALAGGWSPSCGAGEMSLGGWRLEYQVVAA</sequence>
<evidence type="ECO:0000313" key="2">
    <source>
        <dbReference type="Proteomes" id="UP000697330"/>
    </source>
</evidence>
<gene>
    <name evidence="1" type="ORF">K8U72_06995</name>
</gene>